<sequence>MHCWNDEDANDGMANWRVWDKKRCSLNKIGQVKKWLSYQLALRDRRHTDCVLS</sequence>
<comment type="caution">
    <text evidence="1">The sequence shown here is derived from an EMBL/GenBank/DDBJ whole genome shotgun (WGS) entry which is preliminary data.</text>
</comment>
<accession>A0A069QIU8</accession>
<proteinExistence type="predicted"/>
<dbReference type="HOGENOM" id="CLU_205307_0_0_10"/>
<gene>
    <name evidence="1" type="ORF">HMPREF1991_01956</name>
</gene>
<evidence type="ECO:0000313" key="1">
    <source>
        <dbReference type="EMBL" id="KDR51989.1"/>
    </source>
</evidence>
<dbReference type="EMBL" id="JNGW01000084">
    <property type="protein sequence ID" value="KDR51989.1"/>
    <property type="molecule type" value="Genomic_DNA"/>
</dbReference>
<dbReference type="AlphaFoldDB" id="A0A069QIU8"/>
<keyword evidence="2" id="KW-1185">Reference proteome</keyword>
<dbReference type="PATRIC" id="fig|1122985.7.peg.2026"/>
<organism evidence="1 2">
    <name type="scientific">Hoylesella loescheii DSM 19665 = JCM 12249 = ATCC 15930</name>
    <dbReference type="NCBI Taxonomy" id="1122985"/>
    <lineage>
        <taxon>Bacteria</taxon>
        <taxon>Pseudomonadati</taxon>
        <taxon>Bacteroidota</taxon>
        <taxon>Bacteroidia</taxon>
        <taxon>Bacteroidales</taxon>
        <taxon>Prevotellaceae</taxon>
        <taxon>Hoylesella</taxon>
    </lineage>
</organism>
<dbReference type="Proteomes" id="UP000027442">
    <property type="component" value="Unassembled WGS sequence"/>
</dbReference>
<reference evidence="1 2" key="1">
    <citation type="submission" date="2013-08" db="EMBL/GenBank/DDBJ databases">
        <authorList>
            <person name="Weinstock G."/>
            <person name="Sodergren E."/>
            <person name="Wylie T."/>
            <person name="Fulton L."/>
            <person name="Fulton R."/>
            <person name="Fronick C."/>
            <person name="O'Laughlin M."/>
            <person name="Godfrey J."/>
            <person name="Miner T."/>
            <person name="Herter B."/>
            <person name="Appelbaum E."/>
            <person name="Cordes M."/>
            <person name="Lek S."/>
            <person name="Wollam A."/>
            <person name="Pepin K.H."/>
            <person name="Palsikar V.B."/>
            <person name="Mitreva M."/>
            <person name="Wilson R.K."/>
        </authorList>
    </citation>
    <scope>NUCLEOTIDE SEQUENCE [LARGE SCALE GENOMIC DNA]</scope>
    <source>
        <strain evidence="1 2">ATCC 15930</strain>
    </source>
</reference>
<evidence type="ECO:0000313" key="2">
    <source>
        <dbReference type="Proteomes" id="UP000027442"/>
    </source>
</evidence>
<name>A0A069QIU8_HOYLO</name>
<protein>
    <submittedName>
        <fullName evidence="1">Uncharacterized protein</fullName>
    </submittedName>
</protein>